<comment type="similarity">
    <text evidence="2 7">Belongs to the glycosyl hydrolase 17 family.</text>
</comment>
<dbReference type="InterPro" id="IPR050732">
    <property type="entry name" value="Beta-glucan_modifiers"/>
</dbReference>
<dbReference type="GO" id="GO:0009277">
    <property type="term" value="C:fungal-type cell wall"/>
    <property type="evidence" value="ECO:0007669"/>
    <property type="project" value="TreeGrafter"/>
</dbReference>
<evidence type="ECO:0000256" key="4">
    <source>
        <dbReference type="ARBA" id="ARBA00022525"/>
    </source>
</evidence>
<dbReference type="AlphaFoldDB" id="A0A9P4MA23"/>
<dbReference type="GO" id="GO:0042973">
    <property type="term" value="F:glucan endo-1,3-beta-D-glucosidase activity"/>
    <property type="evidence" value="ECO:0007669"/>
    <property type="project" value="TreeGrafter"/>
</dbReference>
<keyword evidence="5" id="KW-0732">Signal</keyword>
<dbReference type="PANTHER" id="PTHR16631">
    <property type="entry name" value="GLUCAN 1,3-BETA-GLUCOSIDASE"/>
    <property type="match status" value="1"/>
</dbReference>
<dbReference type="GO" id="GO:0005975">
    <property type="term" value="P:carbohydrate metabolic process"/>
    <property type="evidence" value="ECO:0007669"/>
    <property type="project" value="InterPro"/>
</dbReference>
<comment type="caution">
    <text evidence="8">The sequence shown here is derived from an EMBL/GenBank/DDBJ whole genome shotgun (WGS) entry which is preliminary data.</text>
</comment>
<evidence type="ECO:0000256" key="3">
    <source>
        <dbReference type="ARBA" id="ARBA00022512"/>
    </source>
</evidence>
<dbReference type="GO" id="GO:0071555">
    <property type="term" value="P:cell wall organization"/>
    <property type="evidence" value="ECO:0007669"/>
    <property type="project" value="TreeGrafter"/>
</dbReference>
<dbReference type="PANTHER" id="PTHR16631:SF14">
    <property type="entry name" value="FAMILY 17 GLUCOSIDASE SCW10-RELATED"/>
    <property type="match status" value="1"/>
</dbReference>
<reference evidence="8" key="1">
    <citation type="journal article" date="2020" name="Stud. Mycol.">
        <title>101 Dothideomycetes genomes: a test case for predicting lifestyles and emergence of pathogens.</title>
        <authorList>
            <person name="Haridas S."/>
            <person name="Albert R."/>
            <person name="Binder M."/>
            <person name="Bloem J."/>
            <person name="Labutti K."/>
            <person name="Salamov A."/>
            <person name="Andreopoulos B."/>
            <person name="Baker S."/>
            <person name="Barry K."/>
            <person name="Bills G."/>
            <person name="Bluhm B."/>
            <person name="Cannon C."/>
            <person name="Castanera R."/>
            <person name="Culley D."/>
            <person name="Daum C."/>
            <person name="Ezra D."/>
            <person name="Gonzalez J."/>
            <person name="Henrissat B."/>
            <person name="Kuo A."/>
            <person name="Liang C."/>
            <person name="Lipzen A."/>
            <person name="Lutzoni F."/>
            <person name="Magnuson J."/>
            <person name="Mondo S."/>
            <person name="Nolan M."/>
            <person name="Ohm R."/>
            <person name="Pangilinan J."/>
            <person name="Park H.-J."/>
            <person name="Ramirez L."/>
            <person name="Alfaro M."/>
            <person name="Sun H."/>
            <person name="Tritt A."/>
            <person name="Yoshinaga Y."/>
            <person name="Zwiers L.-H."/>
            <person name="Turgeon B."/>
            <person name="Goodwin S."/>
            <person name="Spatafora J."/>
            <person name="Crous P."/>
            <person name="Grigoriev I."/>
        </authorList>
    </citation>
    <scope>NUCLEOTIDE SEQUENCE</scope>
    <source>
        <strain evidence="8">CBS 133067</strain>
    </source>
</reference>
<sequence>MDQGQVDSWFSKLPPFGIVRSYGVDCNQVSTMISAAKANNMKVFLGIFDLSQASSEISTLISGVNGDWSGVWAVSIGNEDVNQGKAAPADVVTALNNGRTQLRSAGYNGPVVHVDTFNQIIDHPEMCENSDFAAANCHAFFDPNTSAQNAGDFVLNQAQQVAKACGGKNTWITESGWPHAGLTNGQAVPSPENQQDALNSLRSKFSSNIIFFSAFNDLWKVNNAGTFDAEQCWGMFDSDIKGF</sequence>
<dbReference type="EMBL" id="ML978125">
    <property type="protein sequence ID" value="KAF2099957.1"/>
    <property type="molecule type" value="Genomic_DNA"/>
</dbReference>
<dbReference type="InterPro" id="IPR017853">
    <property type="entry name" value="GH"/>
</dbReference>
<keyword evidence="9" id="KW-1185">Reference proteome</keyword>
<dbReference type="GO" id="GO:0005576">
    <property type="term" value="C:extracellular region"/>
    <property type="evidence" value="ECO:0007669"/>
    <property type="project" value="TreeGrafter"/>
</dbReference>
<dbReference type="SUPFAM" id="SSF51445">
    <property type="entry name" value="(Trans)glycosidases"/>
    <property type="match status" value="1"/>
</dbReference>
<evidence type="ECO:0000256" key="5">
    <source>
        <dbReference type="ARBA" id="ARBA00022729"/>
    </source>
</evidence>
<dbReference type="Gene3D" id="3.20.20.80">
    <property type="entry name" value="Glycosidases"/>
    <property type="match status" value="1"/>
</dbReference>
<dbReference type="Pfam" id="PF00332">
    <property type="entry name" value="Glyco_hydro_17"/>
    <property type="match status" value="1"/>
</dbReference>
<evidence type="ECO:0000256" key="6">
    <source>
        <dbReference type="ARBA" id="ARBA00022801"/>
    </source>
</evidence>
<keyword evidence="4" id="KW-0964">Secreted</keyword>
<proteinExistence type="inferred from homology"/>
<accession>A0A9P4MA23</accession>
<evidence type="ECO:0000256" key="2">
    <source>
        <dbReference type="ARBA" id="ARBA00008773"/>
    </source>
</evidence>
<evidence type="ECO:0000256" key="1">
    <source>
        <dbReference type="ARBA" id="ARBA00004191"/>
    </source>
</evidence>
<evidence type="ECO:0000313" key="8">
    <source>
        <dbReference type="EMBL" id="KAF2099957.1"/>
    </source>
</evidence>
<name>A0A9P4MA23_9PEZI</name>
<dbReference type="InterPro" id="IPR000490">
    <property type="entry name" value="Glyco_hydro_17"/>
</dbReference>
<dbReference type="OrthoDB" id="941679at2759"/>
<keyword evidence="3" id="KW-0134">Cell wall</keyword>
<dbReference type="GO" id="GO:0009986">
    <property type="term" value="C:cell surface"/>
    <property type="evidence" value="ECO:0007669"/>
    <property type="project" value="TreeGrafter"/>
</dbReference>
<evidence type="ECO:0000256" key="7">
    <source>
        <dbReference type="RuleBase" id="RU004335"/>
    </source>
</evidence>
<gene>
    <name evidence="8" type="ORF">NA57DRAFT_65783</name>
</gene>
<keyword evidence="6 8" id="KW-0378">Hydrolase</keyword>
<evidence type="ECO:0000313" key="9">
    <source>
        <dbReference type="Proteomes" id="UP000799772"/>
    </source>
</evidence>
<organism evidence="8 9">
    <name type="scientific">Rhizodiscina lignyota</name>
    <dbReference type="NCBI Taxonomy" id="1504668"/>
    <lineage>
        <taxon>Eukaryota</taxon>
        <taxon>Fungi</taxon>
        <taxon>Dikarya</taxon>
        <taxon>Ascomycota</taxon>
        <taxon>Pezizomycotina</taxon>
        <taxon>Dothideomycetes</taxon>
        <taxon>Pleosporomycetidae</taxon>
        <taxon>Aulographales</taxon>
        <taxon>Rhizodiscinaceae</taxon>
        <taxon>Rhizodiscina</taxon>
    </lineage>
</organism>
<protein>
    <submittedName>
        <fullName evidence="8">Glycoside hydrolase</fullName>
    </submittedName>
</protein>
<dbReference type="Proteomes" id="UP000799772">
    <property type="component" value="Unassembled WGS sequence"/>
</dbReference>
<comment type="subcellular location">
    <subcellularLocation>
        <location evidence="1">Secreted</location>
        <location evidence="1">Cell wall</location>
    </subcellularLocation>
</comment>